<reference evidence="3" key="3">
    <citation type="submission" date="2023-04" db="EMBL/GenBank/DDBJ databases">
        <title>Complete genome sequence of a phthalic acid esters degrading bacterial strain.</title>
        <authorList>
            <person name="Weng L."/>
            <person name="Jia Y."/>
            <person name="Ren L."/>
        </authorList>
    </citation>
    <scope>NUCLEOTIDE SEQUENCE</scope>
    <source>
        <strain evidence="3">RL-LY01</strain>
    </source>
</reference>
<organism evidence="3 5">
    <name type="scientific">Gordonia hongkongensis</name>
    <dbReference type="NCBI Taxonomy" id="1701090"/>
    <lineage>
        <taxon>Bacteria</taxon>
        <taxon>Bacillati</taxon>
        <taxon>Actinomycetota</taxon>
        <taxon>Actinomycetes</taxon>
        <taxon>Mycobacteriales</taxon>
        <taxon>Gordoniaceae</taxon>
        <taxon>Gordonia</taxon>
    </lineage>
</organism>
<evidence type="ECO:0000313" key="5">
    <source>
        <dbReference type="Proteomes" id="UP001213504"/>
    </source>
</evidence>
<dbReference type="EMBL" id="CP121270">
    <property type="protein sequence ID" value="WFP25445.1"/>
    <property type="molecule type" value="Genomic_DNA"/>
</dbReference>
<dbReference type="SUPFAM" id="SSF56281">
    <property type="entry name" value="Metallo-hydrolase/oxidoreductase"/>
    <property type="match status" value="1"/>
</dbReference>
<evidence type="ECO:0000313" key="4">
    <source>
        <dbReference type="Proteomes" id="UP001152308"/>
    </source>
</evidence>
<protein>
    <submittedName>
        <fullName evidence="3">Hydrolase</fullName>
    </submittedName>
</protein>
<dbReference type="RefSeq" id="WP_165630656.1">
    <property type="nucleotide sequence ID" value="NZ_CBDRND010000044.1"/>
</dbReference>
<reference evidence="2" key="1">
    <citation type="journal article" date="2022" name="Data Brief">
        <title>Draft genome sequence data of Gordonia hongkongensis strain EUFUS-Z928 isolated from the octocoral Eunicea fusca.</title>
        <authorList>
            <person name="Sanchez-Suarez J."/>
            <person name="Diaz L."/>
            <person name="Melo-Bolivar J."/>
            <person name="Villamil L."/>
        </authorList>
    </citation>
    <scope>NUCLEOTIDE SEQUENCE</scope>
    <source>
        <strain evidence="2">EUFUS-Z928</strain>
    </source>
</reference>
<accession>A0AAX3T8I6</accession>
<evidence type="ECO:0000313" key="3">
    <source>
        <dbReference type="EMBL" id="WFP25445.1"/>
    </source>
</evidence>
<dbReference type="GO" id="GO:0016787">
    <property type="term" value="F:hydrolase activity"/>
    <property type="evidence" value="ECO:0007669"/>
    <property type="project" value="UniProtKB-KW"/>
</dbReference>
<evidence type="ECO:0000256" key="1">
    <source>
        <dbReference type="SAM" id="MobiDB-lite"/>
    </source>
</evidence>
<dbReference type="InterPro" id="IPR036866">
    <property type="entry name" value="RibonucZ/Hydroxyglut_hydro"/>
</dbReference>
<dbReference type="Proteomes" id="UP001213504">
    <property type="component" value="Chromosome"/>
</dbReference>
<proteinExistence type="predicted"/>
<name>A0AAX3T8I6_9ACTN</name>
<dbReference type="Gene3D" id="3.60.15.10">
    <property type="entry name" value="Ribonuclease Z/Hydroxyacylglutathione hydrolase-like"/>
    <property type="match status" value="1"/>
</dbReference>
<dbReference type="PANTHER" id="PTHR36839">
    <property type="entry name" value="METALLO-BETA-LACTAMASE FAMILY PROTEIN (AFU_ORTHOLOGUE AFUA_5G12770)"/>
    <property type="match status" value="1"/>
</dbReference>
<dbReference type="PANTHER" id="PTHR36839:SF1">
    <property type="entry name" value="METALLO-BETA-LACTAMASE FAMILY PROTEIN (AFU_ORTHOLOGUE AFUA_5G12770)"/>
    <property type="match status" value="1"/>
</dbReference>
<keyword evidence="3" id="KW-0378">Hydrolase</keyword>
<reference evidence="2" key="2">
    <citation type="submission" date="2022-01" db="EMBL/GenBank/DDBJ databases">
        <authorList>
            <person name="Sanchez-Suarez J."/>
            <person name="Villamil L."/>
            <person name="Diaz L.E."/>
        </authorList>
    </citation>
    <scope>NUCLEOTIDE SEQUENCE</scope>
    <source>
        <strain evidence="2">EUFUS-Z928</strain>
    </source>
</reference>
<keyword evidence="4" id="KW-1185">Reference proteome</keyword>
<feature type="region of interest" description="Disordered" evidence="1">
    <location>
        <begin position="270"/>
        <end position="289"/>
    </location>
</feature>
<dbReference type="Proteomes" id="UP001152308">
    <property type="component" value="Unassembled WGS sequence"/>
</dbReference>
<dbReference type="AlphaFoldDB" id="A0AAX3T8I6"/>
<evidence type="ECO:0000313" key="2">
    <source>
        <dbReference type="EMBL" id="MDF6102489.1"/>
    </source>
</evidence>
<gene>
    <name evidence="2" type="ORF">L2299_15650</name>
    <name evidence="3" type="ORF">P9A14_02680</name>
</gene>
<dbReference type="EMBL" id="JAKJLQ010000012">
    <property type="protein sequence ID" value="MDF6102489.1"/>
    <property type="molecule type" value="Genomic_DNA"/>
</dbReference>
<sequence>MRPWMCVFCANEFPPGETPPAMCPICDDDRQWLPVSGPSWTPLDETADNALTAHELEPGLTALSVQPSVGIGQRALFVTTPDGNVLWEPPGFLGPSLVDWLEQHGGVGAIAASHPHLVGASVSLSHRFGRVPVYYNDSDRRWVTRPDPVVRFWTDTTEVLGGVRLVQCGGHFPGSAVLHLPDAADGRASVLTGDTIKGVMQPGMVTFMRSYPNMIPLSPRLVRQIVDRVNELRFDRLYDAFGVVVAENARDVVDSSARRYIGWVTDSIVDPDDPHAPARGPAGSSQASG</sequence>